<dbReference type="WBParaSite" id="HPLM_0001833701-mRNA-1">
    <property type="protein sequence ID" value="HPLM_0001833701-mRNA-1"/>
    <property type="gene ID" value="HPLM_0001833701"/>
</dbReference>
<evidence type="ECO:0000313" key="6">
    <source>
        <dbReference type="Proteomes" id="UP000268014"/>
    </source>
</evidence>
<dbReference type="EMBL" id="UZAF01020491">
    <property type="protein sequence ID" value="VDO70395.1"/>
    <property type="molecule type" value="Genomic_DNA"/>
</dbReference>
<name>A0A158QRV7_HAEPC</name>
<dbReference type="PANTHER" id="PTHR13923">
    <property type="entry name" value="SEC31-RELATED PROTEIN"/>
    <property type="match status" value="1"/>
</dbReference>
<keyword evidence="4" id="KW-0653">Protein transport</keyword>
<dbReference type="OrthoDB" id="542917at2759"/>
<dbReference type="SUPFAM" id="SSF50978">
    <property type="entry name" value="WD40 repeat-like"/>
    <property type="match status" value="1"/>
</dbReference>
<evidence type="ECO:0000313" key="7">
    <source>
        <dbReference type="WBParaSite" id="HPLM_0001833701-mRNA-1"/>
    </source>
</evidence>
<organism evidence="7">
    <name type="scientific">Haemonchus placei</name>
    <name type="common">Barber's pole worm</name>
    <dbReference type="NCBI Taxonomy" id="6290"/>
    <lineage>
        <taxon>Eukaryota</taxon>
        <taxon>Metazoa</taxon>
        <taxon>Ecdysozoa</taxon>
        <taxon>Nematoda</taxon>
        <taxon>Chromadorea</taxon>
        <taxon>Rhabditida</taxon>
        <taxon>Rhabditina</taxon>
        <taxon>Rhabditomorpha</taxon>
        <taxon>Strongyloidea</taxon>
        <taxon>Trichostrongylidae</taxon>
        <taxon>Haemonchus</taxon>
    </lineage>
</organism>
<protein>
    <submittedName>
        <fullName evidence="7">WD_REPEATS_REGION domain-containing protein</fullName>
    </submittedName>
</protein>
<dbReference type="GO" id="GO:0090110">
    <property type="term" value="P:COPII-coated vesicle cargo loading"/>
    <property type="evidence" value="ECO:0007669"/>
    <property type="project" value="TreeGrafter"/>
</dbReference>
<dbReference type="InterPro" id="IPR015943">
    <property type="entry name" value="WD40/YVTN_repeat-like_dom_sf"/>
</dbReference>
<keyword evidence="2" id="KW-0853">WD repeat</keyword>
<dbReference type="PANTHER" id="PTHR13923:SF11">
    <property type="entry name" value="SECRETORY 31, ISOFORM D"/>
    <property type="match status" value="1"/>
</dbReference>
<reference evidence="7" key="1">
    <citation type="submission" date="2016-04" db="UniProtKB">
        <authorList>
            <consortium name="WormBaseParasite"/>
        </authorList>
    </citation>
    <scope>IDENTIFICATION</scope>
</reference>
<dbReference type="GO" id="GO:0070971">
    <property type="term" value="C:endoplasmic reticulum exit site"/>
    <property type="evidence" value="ECO:0007669"/>
    <property type="project" value="TreeGrafter"/>
</dbReference>
<evidence type="ECO:0000256" key="2">
    <source>
        <dbReference type="ARBA" id="ARBA00022574"/>
    </source>
</evidence>
<evidence type="ECO:0000313" key="5">
    <source>
        <dbReference type="EMBL" id="VDO70395.1"/>
    </source>
</evidence>
<sequence length="115" mass="12629">MSNILASLTSQRGSLWDMRRPGGPILEFAEIGAGGDWADLCWKPDDSSTLIMCSQLALTPGVQKWDLRYPTMPLKEFHVHERGVTAIDCLYGAYILDETNANPQPRSSPGSAYTA</sequence>
<dbReference type="GO" id="GO:0030127">
    <property type="term" value="C:COPII vesicle coat"/>
    <property type="evidence" value="ECO:0007669"/>
    <property type="project" value="TreeGrafter"/>
</dbReference>
<evidence type="ECO:0000256" key="4">
    <source>
        <dbReference type="ARBA" id="ARBA00022927"/>
    </source>
</evidence>
<dbReference type="STRING" id="6290.A0A158QRV7"/>
<dbReference type="GO" id="GO:0007029">
    <property type="term" value="P:endoplasmic reticulum organization"/>
    <property type="evidence" value="ECO:0007669"/>
    <property type="project" value="TreeGrafter"/>
</dbReference>
<keyword evidence="3" id="KW-0677">Repeat</keyword>
<dbReference type="GO" id="GO:0015031">
    <property type="term" value="P:protein transport"/>
    <property type="evidence" value="ECO:0007669"/>
    <property type="project" value="UniProtKB-KW"/>
</dbReference>
<evidence type="ECO:0000256" key="1">
    <source>
        <dbReference type="ARBA" id="ARBA00022448"/>
    </source>
</evidence>
<dbReference type="Gene3D" id="2.130.10.10">
    <property type="entry name" value="YVTN repeat-like/Quinoprotein amine dehydrogenase"/>
    <property type="match status" value="1"/>
</dbReference>
<keyword evidence="1" id="KW-0813">Transport</keyword>
<keyword evidence="6" id="KW-1185">Reference proteome</keyword>
<evidence type="ECO:0000256" key="3">
    <source>
        <dbReference type="ARBA" id="ARBA00022737"/>
    </source>
</evidence>
<proteinExistence type="predicted"/>
<reference evidence="5 6" key="2">
    <citation type="submission" date="2018-11" db="EMBL/GenBank/DDBJ databases">
        <authorList>
            <consortium name="Pathogen Informatics"/>
        </authorList>
    </citation>
    <scope>NUCLEOTIDE SEQUENCE [LARGE SCALE GENOMIC DNA]</scope>
    <source>
        <strain evidence="5 6">MHpl1</strain>
    </source>
</reference>
<dbReference type="InterPro" id="IPR040251">
    <property type="entry name" value="SEC31-like"/>
</dbReference>
<dbReference type="Proteomes" id="UP000268014">
    <property type="component" value="Unassembled WGS sequence"/>
</dbReference>
<dbReference type="AlphaFoldDB" id="A0A158QRV7"/>
<dbReference type="InterPro" id="IPR036322">
    <property type="entry name" value="WD40_repeat_dom_sf"/>
</dbReference>
<accession>A0A158QRV7</accession>
<gene>
    <name evidence="5" type="ORF">HPLM_LOCUS18329</name>
</gene>
<dbReference type="GO" id="GO:0005198">
    <property type="term" value="F:structural molecule activity"/>
    <property type="evidence" value="ECO:0007669"/>
    <property type="project" value="TreeGrafter"/>
</dbReference>